<feature type="compositionally biased region" description="Basic and acidic residues" evidence="2">
    <location>
        <begin position="618"/>
        <end position="634"/>
    </location>
</feature>
<evidence type="ECO:0000313" key="5">
    <source>
        <dbReference type="EMBL" id="CAL1126583.1"/>
    </source>
</evidence>
<feature type="region of interest" description="Disordered" evidence="2">
    <location>
        <begin position="33"/>
        <end position="65"/>
    </location>
</feature>
<evidence type="ECO:0000313" key="7">
    <source>
        <dbReference type="Proteomes" id="UP001152797"/>
    </source>
</evidence>
<feature type="region of interest" description="Disordered" evidence="2">
    <location>
        <begin position="494"/>
        <end position="534"/>
    </location>
</feature>
<dbReference type="AlphaFoldDB" id="A0A9P1BIQ3"/>
<dbReference type="OrthoDB" id="2275718at2759"/>
<evidence type="ECO:0000256" key="1">
    <source>
        <dbReference type="SAM" id="Coils"/>
    </source>
</evidence>
<gene>
    <name evidence="4" type="ORF">C1SCF055_LOCUS1730</name>
</gene>
<dbReference type="GO" id="GO:0034063">
    <property type="term" value="P:stress granule assembly"/>
    <property type="evidence" value="ECO:0007669"/>
    <property type="project" value="TreeGrafter"/>
</dbReference>
<sequence length="904" mass="97659">MAYRSLTSAHPLAFSYPGGASSSDGPAILLEQSPARSKAPSDGPSEFSSWHDDASSSLAPSGTARDGTITVNPLIMRMGEHLKGKLQGMIRQRFENYLHIIKTLQNDIGKLAALTCELRMADHHASAAAGGSPTIRVSISCNEDGTFVVYTVPDAAGVLGSQCAGLGVEGAIVDAHRNAAKQQHGGRPGHSTGFNWAMQRPHGAGATPPVFSSWGGPASENEFWKQADAAAALHKDLVQKHRLRNATSCREMLGIAGQLMKSVEIWRALAGFEELLEAMDHRFAELWEAEMHEANSANERSDGSDGHHGHRLLLESMQQRLLDQQTLAQRLREDLSAAKLEEERAQEAEVKLIASAKAFEMEMRELAGVCCWGPVCWQNQVTPRCHGRLEGSTPASSEGSPPHSAAAADGLAVLPTHNDKSDESGDLLGQWVHKVCEFGMSGRCHSLTALFHFGYTTWKQLMHGTQSAWGMESVEDVSPGHIAEEEEKQIQEVPKDEAMASHSGPQRTLRERVKGTSRATAKMEGPSMKAAGNHVAESRTLLTKLHELRSSKTHAITESIKKKVESQLAAPSSPCLSTATHDSGVNSHESTRSLTPREVTPETSPSEATTAATPQTWRTDKEISGVTSNKERDLQPWVEPGGCSGTLEELSSSNRGEWDQFKANAELFGYVSTFKDDLSQYSTTIDMAKLPEKQRKKAERVAKEIELRQCCRGAADEEPLDAVDEEDLFSAVQRDDKSKAPKDQELHAVSGSFFHVDGVGLVDENVVRSHPWMLNNSSLQSAVPTPGANFLSTQPQTGGGPAVPGLVLSTNPVAGGGGGPDATLNPCTTPWQMPSISPGMPVVLEGLTNAPHFNGLSAMVESFDVETNRYNVQLPILDISGACQVAKIRPENLRIDYRPFGNCQ</sequence>
<reference evidence="4" key="1">
    <citation type="submission" date="2022-10" db="EMBL/GenBank/DDBJ databases">
        <authorList>
            <person name="Chen Y."/>
            <person name="Dougan E. K."/>
            <person name="Chan C."/>
            <person name="Rhodes N."/>
            <person name="Thang M."/>
        </authorList>
    </citation>
    <scope>NUCLEOTIDE SEQUENCE</scope>
</reference>
<evidence type="ECO:0000313" key="6">
    <source>
        <dbReference type="EMBL" id="CAL4760520.1"/>
    </source>
</evidence>
<organism evidence="4">
    <name type="scientific">Cladocopium goreaui</name>
    <dbReference type="NCBI Taxonomy" id="2562237"/>
    <lineage>
        <taxon>Eukaryota</taxon>
        <taxon>Sar</taxon>
        <taxon>Alveolata</taxon>
        <taxon>Dinophyceae</taxon>
        <taxon>Suessiales</taxon>
        <taxon>Symbiodiniaceae</taxon>
        <taxon>Cladocopium</taxon>
    </lineage>
</organism>
<feature type="compositionally biased region" description="Polar residues" evidence="2">
    <location>
        <begin position="574"/>
        <end position="594"/>
    </location>
</feature>
<dbReference type="InterPro" id="IPR009604">
    <property type="entry name" value="LsmAD_domain"/>
</dbReference>
<accession>A0A9P1BIQ3</accession>
<evidence type="ECO:0000256" key="2">
    <source>
        <dbReference type="SAM" id="MobiDB-lite"/>
    </source>
</evidence>
<protein>
    <submittedName>
        <fullName evidence="6">PAB1-binding protein 1 (Poly(A)-binding protein-binding protein)</fullName>
    </submittedName>
</protein>
<dbReference type="EMBL" id="CAMXCT010000058">
    <property type="protein sequence ID" value="CAI3973208.1"/>
    <property type="molecule type" value="Genomic_DNA"/>
</dbReference>
<dbReference type="SMART" id="SM01272">
    <property type="entry name" value="LsmAD"/>
    <property type="match status" value="1"/>
</dbReference>
<feature type="domain" description="LsmAD" evidence="3">
    <location>
        <begin position="668"/>
        <end position="735"/>
    </location>
</feature>
<feature type="compositionally biased region" description="Low complexity" evidence="2">
    <location>
        <begin position="601"/>
        <end position="614"/>
    </location>
</feature>
<keyword evidence="7" id="KW-1185">Reference proteome</keyword>
<reference evidence="5" key="2">
    <citation type="submission" date="2024-04" db="EMBL/GenBank/DDBJ databases">
        <authorList>
            <person name="Chen Y."/>
            <person name="Shah S."/>
            <person name="Dougan E. K."/>
            <person name="Thang M."/>
            <person name="Chan C."/>
        </authorList>
    </citation>
    <scope>NUCLEOTIDE SEQUENCE [LARGE SCALE GENOMIC DNA]</scope>
</reference>
<keyword evidence="1" id="KW-0175">Coiled coil</keyword>
<dbReference type="GO" id="GO:0003729">
    <property type="term" value="F:mRNA binding"/>
    <property type="evidence" value="ECO:0007669"/>
    <property type="project" value="TreeGrafter"/>
</dbReference>
<dbReference type="PANTHER" id="PTHR12854:SF7">
    <property type="entry name" value="ATAXIN-2 HOMOLOG"/>
    <property type="match status" value="1"/>
</dbReference>
<feature type="region of interest" description="Disordered" evidence="2">
    <location>
        <begin position="565"/>
        <end position="643"/>
    </location>
</feature>
<dbReference type="Pfam" id="PF06741">
    <property type="entry name" value="LsmAD"/>
    <property type="match status" value="1"/>
</dbReference>
<dbReference type="Proteomes" id="UP001152797">
    <property type="component" value="Unassembled WGS sequence"/>
</dbReference>
<evidence type="ECO:0000259" key="3">
    <source>
        <dbReference type="SMART" id="SM01272"/>
    </source>
</evidence>
<name>A0A9P1BIQ3_9DINO</name>
<dbReference type="EMBL" id="CAMXCT030000058">
    <property type="protein sequence ID" value="CAL4760520.1"/>
    <property type="molecule type" value="Genomic_DNA"/>
</dbReference>
<comment type="caution">
    <text evidence="4">The sequence shown here is derived from an EMBL/GenBank/DDBJ whole genome shotgun (WGS) entry which is preliminary data.</text>
</comment>
<evidence type="ECO:0000313" key="4">
    <source>
        <dbReference type="EMBL" id="CAI3973208.1"/>
    </source>
</evidence>
<dbReference type="InterPro" id="IPR045117">
    <property type="entry name" value="ATXN2-like"/>
</dbReference>
<dbReference type="EMBL" id="CAMXCT020000058">
    <property type="protein sequence ID" value="CAL1126583.1"/>
    <property type="molecule type" value="Genomic_DNA"/>
</dbReference>
<feature type="coiled-coil region" evidence="1">
    <location>
        <begin position="314"/>
        <end position="348"/>
    </location>
</feature>
<dbReference type="PANTHER" id="PTHR12854">
    <property type="entry name" value="ATAXIN 2-RELATED"/>
    <property type="match status" value="1"/>
</dbReference>
<dbReference type="GO" id="GO:0010494">
    <property type="term" value="C:cytoplasmic stress granule"/>
    <property type="evidence" value="ECO:0007669"/>
    <property type="project" value="TreeGrafter"/>
</dbReference>
<proteinExistence type="predicted"/>